<dbReference type="PANTHER" id="PTHR30151">
    <property type="entry name" value="ALKANE SULFONATE ABC TRANSPORTER-RELATED, MEMBRANE SUBUNIT"/>
    <property type="match status" value="1"/>
</dbReference>
<keyword evidence="11" id="KW-1185">Reference proteome</keyword>
<dbReference type="PANTHER" id="PTHR30151:SF25">
    <property type="entry name" value="TAURINE TRANSPORT SYSTEM PERMEASE PROTEIN TAUC"/>
    <property type="match status" value="1"/>
</dbReference>
<evidence type="ECO:0000256" key="5">
    <source>
        <dbReference type="ARBA" id="ARBA00022989"/>
    </source>
</evidence>
<gene>
    <name evidence="10" type="ORF">LMG3431_00902</name>
</gene>
<proteinExistence type="inferred from homology"/>
<feature type="compositionally biased region" description="Low complexity" evidence="8">
    <location>
        <begin position="8"/>
        <end position="22"/>
    </location>
</feature>
<dbReference type="SUPFAM" id="SSF161098">
    <property type="entry name" value="MetI-like"/>
    <property type="match status" value="1"/>
</dbReference>
<dbReference type="Pfam" id="PF00528">
    <property type="entry name" value="BPD_transp_1"/>
    <property type="match status" value="1"/>
</dbReference>
<protein>
    <recommendedName>
        <fullName evidence="9">ABC transmembrane type-1 domain-containing protein</fullName>
    </recommendedName>
</protein>
<keyword evidence="6 7" id="KW-0472">Membrane</keyword>
<keyword evidence="5 7" id="KW-1133">Transmembrane helix</keyword>
<dbReference type="InterPro" id="IPR000515">
    <property type="entry name" value="MetI-like"/>
</dbReference>
<dbReference type="FunFam" id="1.10.3720.10:FF:000003">
    <property type="entry name" value="Aliphatic sulfonate ABC transporter permease"/>
    <property type="match status" value="1"/>
</dbReference>
<evidence type="ECO:0000259" key="9">
    <source>
        <dbReference type="PROSITE" id="PS50928"/>
    </source>
</evidence>
<dbReference type="InterPro" id="IPR035906">
    <property type="entry name" value="MetI-like_sf"/>
</dbReference>
<evidence type="ECO:0000256" key="2">
    <source>
        <dbReference type="ARBA" id="ARBA00022448"/>
    </source>
</evidence>
<dbReference type="RefSeq" id="WP_217481432.1">
    <property type="nucleotide sequence ID" value="NZ_CADIJX010000001.1"/>
</dbReference>
<feature type="transmembrane region" description="Helical" evidence="7">
    <location>
        <begin position="134"/>
        <end position="153"/>
    </location>
</feature>
<dbReference type="CDD" id="cd06261">
    <property type="entry name" value="TM_PBP2"/>
    <property type="match status" value="1"/>
</dbReference>
<dbReference type="PROSITE" id="PS50928">
    <property type="entry name" value="ABC_TM1"/>
    <property type="match status" value="1"/>
</dbReference>
<dbReference type="GO" id="GO:0005886">
    <property type="term" value="C:plasma membrane"/>
    <property type="evidence" value="ECO:0007669"/>
    <property type="project" value="UniProtKB-SubCell"/>
</dbReference>
<dbReference type="GO" id="GO:0010438">
    <property type="term" value="P:cellular response to sulfur starvation"/>
    <property type="evidence" value="ECO:0007669"/>
    <property type="project" value="TreeGrafter"/>
</dbReference>
<feature type="transmembrane region" description="Helical" evidence="7">
    <location>
        <begin position="256"/>
        <end position="278"/>
    </location>
</feature>
<reference evidence="10 11" key="1">
    <citation type="submission" date="2020-04" db="EMBL/GenBank/DDBJ databases">
        <authorList>
            <person name="De Canck E."/>
        </authorList>
    </citation>
    <scope>NUCLEOTIDE SEQUENCE [LARGE SCALE GENOMIC DNA]</scope>
    <source>
        <strain evidence="10 11">LMG 3431</strain>
    </source>
</reference>
<evidence type="ECO:0000256" key="1">
    <source>
        <dbReference type="ARBA" id="ARBA00004651"/>
    </source>
</evidence>
<evidence type="ECO:0000313" key="11">
    <source>
        <dbReference type="Proteomes" id="UP000494108"/>
    </source>
</evidence>
<feature type="transmembrane region" description="Helical" evidence="7">
    <location>
        <begin position="223"/>
        <end position="244"/>
    </location>
</feature>
<evidence type="ECO:0000256" key="8">
    <source>
        <dbReference type="SAM" id="MobiDB-lite"/>
    </source>
</evidence>
<dbReference type="AlphaFoldDB" id="A0A6S6YKZ6"/>
<feature type="transmembrane region" description="Helical" evidence="7">
    <location>
        <begin position="159"/>
        <end position="179"/>
    </location>
</feature>
<dbReference type="GO" id="GO:0042918">
    <property type="term" value="P:alkanesulfonate transmembrane transport"/>
    <property type="evidence" value="ECO:0007669"/>
    <property type="project" value="UniProtKB-ARBA"/>
</dbReference>
<evidence type="ECO:0000256" key="6">
    <source>
        <dbReference type="ARBA" id="ARBA00023136"/>
    </source>
</evidence>
<organism evidence="10 11">
    <name type="scientific">Achromobacter pestifer</name>
    <dbReference type="NCBI Taxonomy" id="1353889"/>
    <lineage>
        <taxon>Bacteria</taxon>
        <taxon>Pseudomonadati</taxon>
        <taxon>Pseudomonadota</taxon>
        <taxon>Betaproteobacteria</taxon>
        <taxon>Burkholderiales</taxon>
        <taxon>Alcaligenaceae</taxon>
        <taxon>Achromobacter</taxon>
    </lineage>
</organism>
<feature type="region of interest" description="Disordered" evidence="8">
    <location>
        <begin position="1"/>
        <end position="27"/>
    </location>
</feature>
<evidence type="ECO:0000256" key="4">
    <source>
        <dbReference type="ARBA" id="ARBA00022692"/>
    </source>
</evidence>
<evidence type="ECO:0000313" key="10">
    <source>
        <dbReference type="EMBL" id="CAB3629560.1"/>
    </source>
</evidence>
<evidence type="ECO:0000256" key="7">
    <source>
        <dbReference type="RuleBase" id="RU363032"/>
    </source>
</evidence>
<keyword evidence="4 7" id="KW-0812">Transmembrane</keyword>
<sequence>MTVRESLAGPAGSAAADAATHPPAKPATRAREAGLGLGARCALGLGGLAALLALWWLGTDVLSPAGGMARRFSPGATFISLAELLTASDLPLHILVSLRRIAVGLGFALLIGVPLGLAIGSWRRLEATVSPAMQFLRMISPLSWMPIAVMVFGVGDDPVYFLLTFAAVWPIVLNTAAGVQQLDPRWLQLAQSVAATRWETLRSVILPGVLGHILTGVRLAIGILWIVLVPCEMLGVSAGMGYFILDTRDRLAYSELMAMVLMIGVLGFLLDAAARALYRYWRG</sequence>
<comment type="subcellular location">
    <subcellularLocation>
        <location evidence="1 7">Cell membrane</location>
        <topology evidence="1 7">Multi-pass membrane protein</topology>
    </subcellularLocation>
</comment>
<feature type="domain" description="ABC transmembrane type-1" evidence="9">
    <location>
        <begin position="94"/>
        <end position="274"/>
    </location>
</feature>
<dbReference type="Gene3D" id="1.10.3720.10">
    <property type="entry name" value="MetI-like"/>
    <property type="match status" value="1"/>
</dbReference>
<feature type="transmembrane region" description="Helical" evidence="7">
    <location>
        <begin position="37"/>
        <end position="58"/>
    </location>
</feature>
<keyword evidence="2 7" id="KW-0813">Transport</keyword>
<accession>A0A6S6YKZ6</accession>
<dbReference type="EMBL" id="CADIJX010000001">
    <property type="protein sequence ID" value="CAB3629560.1"/>
    <property type="molecule type" value="Genomic_DNA"/>
</dbReference>
<name>A0A6S6YKZ6_9BURK</name>
<dbReference type="Proteomes" id="UP000494108">
    <property type="component" value="Unassembled WGS sequence"/>
</dbReference>
<comment type="similarity">
    <text evidence="7">Belongs to the binding-protein-dependent transport system permease family.</text>
</comment>
<feature type="transmembrane region" description="Helical" evidence="7">
    <location>
        <begin position="101"/>
        <end position="122"/>
    </location>
</feature>
<evidence type="ECO:0000256" key="3">
    <source>
        <dbReference type="ARBA" id="ARBA00022475"/>
    </source>
</evidence>
<keyword evidence="3" id="KW-1003">Cell membrane</keyword>